<organism evidence="1 2">
    <name type="scientific">Temnothorax longispinosus</name>
    <dbReference type="NCBI Taxonomy" id="300112"/>
    <lineage>
        <taxon>Eukaryota</taxon>
        <taxon>Metazoa</taxon>
        <taxon>Ecdysozoa</taxon>
        <taxon>Arthropoda</taxon>
        <taxon>Hexapoda</taxon>
        <taxon>Insecta</taxon>
        <taxon>Pterygota</taxon>
        <taxon>Neoptera</taxon>
        <taxon>Endopterygota</taxon>
        <taxon>Hymenoptera</taxon>
        <taxon>Apocrita</taxon>
        <taxon>Aculeata</taxon>
        <taxon>Formicoidea</taxon>
        <taxon>Formicidae</taxon>
        <taxon>Myrmicinae</taxon>
        <taxon>Temnothorax</taxon>
    </lineage>
</organism>
<accession>A0A4S2JDV3</accession>
<dbReference type="EMBL" id="QBLH01003812">
    <property type="protein sequence ID" value="TGZ32709.1"/>
    <property type="molecule type" value="Genomic_DNA"/>
</dbReference>
<dbReference type="Proteomes" id="UP000310200">
    <property type="component" value="Unassembled WGS sequence"/>
</dbReference>
<keyword evidence="2" id="KW-1185">Reference proteome</keyword>
<dbReference type="AlphaFoldDB" id="A0A4S2JDV3"/>
<name>A0A4S2JDV3_9HYME</name>
<protein>
    <submittedName>
        <fullName evidence="1">Uncharacterized protein</fullName>
    </submittedName>
</protein>
<gene>
    <name evidence="1" type="ORF">DBV15_00908</name>
</gene>
<sequence length="201" mass="22966">MHRRVRAARSTSRNCRKAWEGNNRTRGWTAEGKGVASLDAKIKQIAHESVEMKNRNDLFDGALARRGPPDNFVAVNPAYKMSSVTGTPRRSDTTKPNSSRIRERVKFVAWGENVGWVYYAPAAKPEQQITGKQINARWKTKEDRTGLFRRCCRRHASSGERALPFRLSIPARSLSHRADALVVRQRERNVRAPRHIGFFSR</sequence>
<evidence type="ECO:0000313" key="1">
    <source>
        <dbReference type="EMBL" id="TGZ32709.1"/>
    </source>
</evidence>
<reference evidence="1 2" key="1">
    <citation type="journal article" date="2019" name="Philos. Trans. R. Soc. Lond., B, Biol. Sci.">
        <title>Ant behaviour and brain gene expression of defending hosts depend on the ecological success of the intruding social parasite.</title>
        <authorList>
            <person name="Kaur R."/>
            <person name="Stoldt M."/>
            <person name="Jongepier E."/>
            <person name="Feldmeyer B."/>
            <person name="Menzel F."/>
            <person name="Bornberg-Bauer E."/>
            <person name="Foitzik S."/>
        </authorList>
    </citation>
    <scope>NUCLEOTIDE SEQUENCE [LARGE SCALE GENOMIC DNA]</scope>
    <source>
        <tissue evidence="1">Whole body</tissue>
    </source>
</reference>
<proteinExistence type="predicted"/>
<comment type="caution">
    <text evidence="1">The sequence shown here is derived from an EMBL/GenBank/DDBJ whole genome shotgun (WGS) entry which is preliminary data.</text>
</comment>
<evidence type="ECO:0000313" key="2">
    <source>
        <dbReference type="Proteomes" id="UP000310200"/>
    </source>
</evidence>